<accession>A0A3B7R021</accession>
<evidence type="ECO:0000256" key="1">
    <source>
        <dbReference type="SAM" id="MobiDB-lite"/>
    </source>
</evidence>
<reference evidence="2 3" key="1">
    <citation type="submission" date="2018-09" db="EMBL/GenBank/DDBJ databases">
        <title>Hymenobacter medium sp. nov., isolated from R2A medium.</title>
        <authorList>
            <person name="Yingchao G."/>
        </authorList>
    </citation>
    <scope>NUCLEOTIDE SEQUENCE [LARGE SCALE GENOMIC DNA]</scope>
    <source>
        <strain evidence="3">sh-6</strain>
    </source>
</reference>
<dbReference type="KEGG" id="hyh:D3Y59_06015"/>
<evidence type="ECO:0000313" key="3">
    <source>
        <dbReference type="Proteomes" id="UP000262802"/>
    </source>
</evidence>
<feature type="region of interest" description="Disordered" evidence="1">
    <location>
        <begin position="1"/>
        <end position="25"/>
    </location>
</feature>
<protein>
    <submittedName>
        <fullName evidence="2">Uncharacterized protein</fullName>
    </submittedName>
</protein>
<keyword evidence="3" id="KW-1185">Reference proteome</keyword>
<dbReference type="EMBL" id="CP032317">
    <property type="protein sequence ID" value="AYA36650.1"/>
    <property type="molecule type" value="Genomic_DNA"/>
</dbReference>
<dbReference type="Proteomes" id="UP000262802">
    <property type="component" value="Chromosome"/>
</dbReference>
<dbReference type="OrthoDB" id="884666at2"/>
<organism evidence="2 3">
    <name type="scientific">Hymenobacter oligotrophus</name>
    <dbReference type="NCBI Taxonomy" id="2319843"/>
    <lineage>
        <taxon>Bacteria</taxon>
        <taxon>Pseudomonadati</taxon>
        <taxon>Bacteroidota</taxon>
        <taxon>Cytophagia</taxon>
        <taxon>Cytophagales</taxon>
        <taxon>Hymenobacteraceae</taxon>
        <taxon>Hymenobacter</taxon>
    </lineage>
</organism>
<name>A0A3B7R021_9BACT</name>
<dbReference type="AlphaFoldDB" id="A0A3B7R021"/>
<sequence length="132" mass="14534">MVDEFALTDASPNDDALDLGSGAPQPAAENLDASLCPLCTEPLGWHDTPCLSTQPATASASNPTFHYSPAALFAFDLGQAVQAAYNNRAHRIIWRGQVKERHPATGWVQRINVYRLNDGYWDCYREDDLQVA</sequence>
<proteinExistence type="predicted"/>
<gene>
    <name evidence="2" type="ORF">D3Y59_06015</name>
</gene>
<evidence type="ECO:0000313" key="2">
    <source>
        <dbReference type="EMBL" id="AYA36650.1"/>
    </source>
</evidence>